<dbReference type="PANTHER" id="PTHR38166:SF1">
    <property type="entry name" value="C2H2-TYPE DOMAIN-CONTAINING PROTEIN"/>
    <property type="match status" value="1"/>
</dbReference>
<name>A0ABP0CUF3_9PEZI</name>
<organism evidence="4 5">
    <name type="scientific">Sporothrix curviconia</name>
    <dbReference type="NCBI Taxonomy" id="1260050"/>
    <lineage>
        <taxon>Eukaryota</taxon>
        <taxon>Fungi</taxon>
        <taxon>Dikarya</taxon>
        <taxon>Ascomycota</taxon>
        <taxon>Pezizomycotina</taxon>
        <taxon>Sordariomycetes</taxon>
        <taxon>Sordariomycetidae</taxon>
        <taxon>Ophiostomatales</taxon>
        <taxon>Ophiostomataceae</taxon>
        <taxon>Sporothrix</taxon>
    </lineage>
</organism>
<dbReference type="PANTHER" id="PTHR38166">
    <property type="entry name" value="C2H2-TYPE DOMAIN-CONTAINING PROTEIN-RELATED"/>
    <property type="match status" value="1"/>
</dbReference>
<evidence type="ECO:0000313" key="5">
    <source>
        <dbReference type="Proteomes" id="UP001642405"/>
    </source>
</evidence>
<keyword evidence="1" id="KW-0862">Zinc</keyword>
<dbReference type="InterPro" id="IPR013087">
    <property type="entry name" value="Znf_C2H2_type"/>
</dbReference>
<feature type="domain" description="C2H2-type" evidence="3">
    <location>
        <begin position="70"/>
        <end position="99"/>
    </location>
</feature>
<keyword evidence="1" id="KW-0479">Metal-binding</keyword>
<dbReference type="Gene3D" id="3.30.160.60">
    <property type="entry name" value="Classic Zinc Finger"/>
    <property type="match status" value="1"/>
</dbReference>
<protein>
    <recommendedName>
        <fullName evidence="3">C2H2-type domain-containing protein</fullName>
    </recommendedName>
</protein>
<feature type="region of interest" description="Disordered" evidence="2">
    <location>
        <begin position="1"/>
        <end position="39"/>
    </location>
</feature>
<proteinExistence type="predicted"/>
<evidence type="ECO:0000256" key="1">
    <source>
        <dbReference type="PROSITE-ProRule" id="PRU00042"/>
    </source>
</evidence>
<keyword evidence="5" id="KW-1185">Reference proteome</keyword>
<comment type="caution">
    <text evidence="4">The sequence shown here is derived from an EMBL/GenBank/DDBJ whole genome shotgun (WGS) entry which is preliminary data.</text>
</comment>
<keyword evidence="1" id="KW-0863">Zinc-finger</keyword>
<dbReference type="PROSITE" id="PS50157">
    <property type="entry name" value="ZINC_FINGER_C2H2_2"/>
    <property type="match status" value="1"/>
</dbReference>
<gene>
    <name evidence="4" type="ORF">SCUCBS95973_009372</name>
</gene>
<dbReference type="Proteomes" id="UP001642405">
    <property type="component" value="Unassembled WGS sequence"/>
</dbReference>
<evidence type="ECO:0000256" key="2">
    <source>
        <dbReference type="SAM" id="MobiDB-lite"/>
    </source>
</evidence>
<sequence>MFSGGVTPSPEPAPEAHLSGPRKRCASSSEDNNSDKECPDKKKRVVFEFACPFFKRNRDKEHLYRHHMHYVCERCSATFKAPGNLKKHLRQPVACSVSPFKVPEDAGFDSETEKKLRSRKKIDGQTEVEKWDHMFQLLFPNASAHRTPSPFVDYSLKEDSYPPGGETEEALLHPDSRQFKEFNSNSPGLEAIANVAVAAEQQMSAAENRGIVSANMTVALPVLMASNDRVARRAHVSEDELHSCQMVSQTDLYEIVRDHVRTALTAMSTLPSP</sequence>
<evidence type="ECO:0000313" key="4">
    <source>
        <dbReference type="EMBL" id="CAK7235749.1"/>
    </source>
</evidence>
<accession>A0ABP0CUF3</accession>
<reference evidence="4 5" key="1">
    <citation type="submission" date="2024-01" db="EMBL/GenBank/DDBJ databases">
        <authorList>
            <person name="Allen C."/>
            <person name="Tagirdzhanova G."/>
        </authorList>
    </citation>
    <scope>NUCLEOTIDE SEQUENCE [LARGE SCALE GENOMIC DNA]</scope>
</reference>
<evidence type="ECO:0000259" key="3">
    <source>
        <dbReference type="PROSITE" id="PS50157"/>
    </source>
</evidence>
<dbReference type="EMBL" id="CAWUHB010000103">
    <property type="protein sequence ID" value="CAK7235749.1"/>
    <property type="molecule type" value="Genomic_DNA"/>
</dbReference>